<sequence length="242" mass="26828">MKIVKLTTIIVMLSAAMNVQALGVDSLIKVMDDSRDVITISNNDGFRQFVNLSISDVDVVDGDLVATAYNKENIDSWSLEVQPSKLILDNGQSKRISIRYLGNDSREKDKVYAINVVPTPYYAQDETPPNTVQIVIGVAPYVVLAAKQDKPLAYTVKHEGEYVRVKNLGNTYFRANLKACDSIALKVPVNQCISSSHVLSGRELKIPLPEKAGNNEIEVSFSTHYNTYKETFDLTAGQVKKK</sequence>
<dbReference type="InterPro" id="IPR008962">
    <property type="entry name" value="PapD-like_sf"/>
</dbReference>
<dbReference type="InterPro" id="IPR013783">
    <property type="entry name" value="Ig-like_fold"/>
</dbReference>
<dbReference type="Gene3D" id="2.60.40.10">
    <property type="entry name" value="Immunoglobulins"/>
    <property type="match status" value="1"/>
</dbReference>
<keyword evidence="3" id="KW-1185">Reference proteome</keyword>
<evidence type="ECO:0000313" key="3">
    <source>
        <dbReference type="Proteomes" id="UP000262832"/>
    </source>
</evidence>
<evidence type="ECO:0008006" key="4">
    <source>
        <dbReference type="Google" id="ProtNLM"/>
    </source>
</evidence>
<keyword evidence="1" id="KW-0732">Signal</keyword>
<name>A0ABN5PGT3_9VIBR</name>
<feature type="chain" id="PRO_5046885293" description="Molecular chaperone" evidence="1">
    <location>
        <begin position="22"/>
        <end position="242"/>
    </location>
</feature>
<gene>
    <name evidence="2" type="ORF">D1115_03650</name>
</gene>
<dbReference type="RefSeq" id="WP_128810319.1">
    <property type="nucleotide sequence ID" value="NZ_CP032093.1"/>
</dbReference>
<reference evidence="2 3" key="1">
    <citation type="submission" date="2018-08" db="EMBL/GenBank/DDBJ databases">
        <title>Genomic taxonomy of the Vibrionaceae family.</title>
        <authorList>
            <person name="Gomez-Gil B."/>
            <person name="Tanaka M."/>
            <person name="Sawabe T."/>
            <person name="Enciso-Ibarra K."/>
        </authorList>
    </citation>
    <scope>NUCLEOTIDE SEQUENCE [LARGE SCALE GENOMIC DNA]</scope>
    <source>
        <strain evidence="2 3">CAIM 1831</strain>
    </source>
</reference>
<protein>
    <recommendedName>
        <fullName evidence="4">Molecular chaperone</fullName>
    </recommendedName>
</protein>
<organism evidence="2 3">
    <name type="scientific">Vibrio alfacsensis</name>
    <dbReference type="NCBI Taxonomy" id="1074311"/>
    <lineage>
        <taxon>Bacteria</taxon>
        <taxon>Pseudomonadati</taxon>
        <taxon>Pseudomonadota</taxon>
        <taxon>Gammaproteobacteria</taxon>
        <taxon>Vibrionales</taxon>
        <taxon>Vibrionaceae</taxon>
        <taxon>Vibrio</taxon>
    </lineage>
</organism>
<accession>A0ABN5PGT3</accession>
<evidence type="ECO:0000256" key="1">
    <source>
        <dbReference type="SAM" id="SignalP"/>
    </source>
</evidence>
<feature type="signal peptide" evidence="1">
    <location>
        <begin position="1"/>
        <end position="21"/>
    </location>
</feature>
<evidence type="ECO:0000313" key="2">
    <source>
        <dbReference type="EMBL" id="AXY00460.1"/>
    </source>
</evidence>
<dbReference type="EMBL" id="CP032093">
    <property type="protein sequence ID" value="AXY00460.1"/>
    <property type="molecule type" value="Genomic_DNA"/>
</dbReference>
<dbReference type="Proteomes" id="UP000262832">
    <property type="component" value="Chromosome I"/>
</dbReference>
<proteinExistence type="predicted"/>
<dbReference type="SUPFAM" id="SSF49354">
    <property type="entry name" value="PapD-like"/>
    <property type="match status" value="1"/>
</dbReference>